<dbReference type="PANTHER" id="PTHR44591">
    <property type="entry name" value="STRESS RESPONSE REGULATOR PROTEIN 1"/>
    <property type="match status" value="1"/>
</dbReference>
<evidence type="ECO:0000256" key="1">
    <source>
        <dbReference type="ARBA" id="ARBA00022553"/>
    </source>
</evidence>
<dbReference type="OrthoDB" id="8127at2157"/>
<dbReference type="PANTHER" id="PTHR44591:SF3">
    <property type="entry name" value="RESPONSE REGULATORY DOMAIN-CONTAINING PROTEIN"/>
    <property type="match status" value="1"/>
</dbReference>
<dbReference type="Proteomes" id="UP000826709">
    <property type="component" value="Chromosome"/>
</dbReference>
<protein>
    <submittedName>
        <fullName evidence="4">Response regulator</fullName>
    </submittedName>
</protein>
<sequence>MPPYPPVEIRVLAVDDDPGLLEIIRIFLESTVNATVSLDFSAIDALYTLETEYFDVCISDFDMPGMNGVQFLRKIREDGYDIPCILMTGDARKEVHEAALAAGALRVIQKDGNGPVFFSELAEAVRQAAERSTTGRYPGVGTGDGGRDVRAIVKGGAKVS</sequence>
<reference evidence="4" key="1">
    <citation type="journal article" date="2005" name="Int. J. Syst. Evol. Microbiol.">
        <title>Methanofollis formosanus sp. nov., isolated from a fish pond.</title>
        <authorList>
            <person name="Wu S.Y."/>
            <person name="Chen S.C."/>
            <person name="Lai M.C."/>
        </authorList>
    </citation>
    <scope>NUCLEOTIDE SEQUENCE</scope>
    <source>
        <strain evidence="4">ML15</strain>
    </source>
</reference>
<dbReference type="CDD" id="cd00156">
    <property type="entry name" value="REC"/>
    <property type="match status" value="1"/>
</dbReference>
<dbReference type="GO" id="GO:0000160">
    <property type="term" value="P:phosphorelay signal transduction system"/>
    <property type="evidence" value="ECO:0007669"/>
    <property type="project" value="InterPro"/>
</dbReference>
<keyword evidence="1 2" id="KW-0597">Phosphoprotein</keyword>
<reference evidence="4" key="2">
    <citation type="submission" date="2019-03" db="EMBL/GenBank/DDBJ databases">
        <authorList>
            <person name="Chen S.-C."/>
            <person name="Wu S.-Y."/>
            <person name="Lai M.-C."/>
        </authorList>
    </citation>
    <scope>NUCLEOTIDE SEQUENCE</scope>
    <source>
        <strain evidence="4">ML15</strain>
    </source>
</reference>
<dbReference type="PROSITE" id="PS50110">
    <property type="entry name" value="RESPONSE_REGULATORY"/>
    <property type="match status" value="1"/>
</dbReference>
<evidence type="ECO:0000259" key="3">
    <source>
        <dbReference type="PROSITE" id="PS50110"/>
    </source>
</evidence>
<name>A0A8G1EG79_9EURY</name>
<dbReference type="SUPFAM" id="SSF52172">
    <property type="entry name" value="CheY-like"/>
    <property type="match status" value="1"/>
</dbReference>
<feature type="domain" description="Response regulatory" evidence="3">
    <location>
        <begin position="10"/>
        <end position="125"/>
    </location>
</feature>
<dbReference type="KEGG" id="mfk:E2N92_05315"/>
<dbReference type="Pfam" id="PF00072">
    <property type="entry name" value="Response_reg"/>
    <property type="match status" value="1"/>
</dbReference>
<organism evidence="4 5">
    <name type="scientific">Methanofollis formosanus</name>
    <dbReference type="NCBI Taxonomy" id="299308"/>
    <lineage>
        <taxon>Archaea</taxon>
        <taxon>Methanobacteriati</taxon>
        <taxon>Methanobacteriota</taxon>
        <taxon>Stenosarchaea group</taxon>
        <taxon>Methanomicrobia</taxon>
        <taxon>Methanomicrobiales</taxon>
        <taxon>Methanomicrobiaceae</taxon>
        <taxon>Methanofollis</taxon>
    </lineage>
</organism>
<dbReference type="InterPro" id="IPR011006">
    <property type="entry name" value="CheY-like_superfamily"/>
</dbReference>
<dbReference type="EMBL" id="CP037968">
    <property type="protein sequence ID" value="QYZ78884.1"/>
    <property type="molecule type" value="Genomic_DNA"/>
</dbReference>
<dbReference type="InterPro" id="IPR001789">
    <property type="entry name" value="Sig_transdc_resp-reg_receiver"/>
</dbReference>
<dbReference type="InterPro" id="IPR050595">
    <property type="entry name" value="Bact_response_regulator"/>
</dbReference>
<dbReference type="Gene3D" id="3.40.50.2300">
    <property type="match status" value="1"/>
</dbReference>
<evidence type="ECO:0000313" key="4">
    <source>
        <dbReference type="EMBL" id="QYZ78884.1"/>
    </source>
</evidence>
<keyword evidence="5" id="KW-1185">Reference proteome</keyword>
<dbReference type="SMART" id="SM00448">
    <property type="entry name" value="REC"/>
    <property type="match status" value="1"/>
</dbReference>
<evidence type="ECO:0000256" key="2">
    <source>
        <dbReference type="PROSITE-ProRule" id="PRU00169"/>
    </source>
</evidence>
<proteinExistence type="predicted"/>
<gene>
    <name evidence="4" type="ORF">E2N92_05315</name>
</gene>
<feature type="modified residue" description="4-aspartylphosphate" evidence="2">
    <location>
        <position position="60"/>
    </location>
</feature>
<accession>A0A8G1EG79</accession>
<dbReference type="AlphaFoldDB" id="A0A8G1EG79"/>
<evidence type="ECO:0000313" key="5">
    <source>
        <dbReference type="Proteomes" id="UP000826709"/>
    </source>
</evidence>